<dbReference type="SUPFAM" id="SSF54909">
    <property type="entry name" value="Dimeric alpha+beta barrel"/>
    <property type="match status" value="1"/>
</dbReference>
<dbReference type="EMBL" id="JAMTCJ010000002">
    <property type="protein sequence ID" value="MCP2176665.1"/>
    <property type="molecule type" value="Genomic_DNA"/>
</dbReference>
<sequence length="95" mass="10025">MADLHVVATIPAKPGFEKEVGDALKGLAAATQDEAGCISYELFESASTPGVFVTVELWESQEHLDAHMKAPALTEAMGAVGQHLGDLAIHPLKPF</sequence>
<dbReference type="InterPro" id="IPR007138">
    <property type="entry name" value="ABM_dom"/>
</dbReference>
<dbReference type="GO" id="GO:0004497">
    <property type="term" value="F:monooxygenase activity"/>
    <property type="evidence" value="ECO:0007669"/>
    <property type="project" value="UniProtKB-KW"/>
</dbReference>
<protein>
    <submittedName>
        <fullName evidence="2">Quinol monooxygenase YgiN</fullName>
    </submittedName>
</protein>
<comment type="caution">
    <text evidence="2">The sequence shown here is derived from an EMBL/GenBank/DDBJ whole genome shotgun (WGS) entry which is preliminary data.</text>
</comment>
<gene>
    <name evidence="2" type="ORF">LX13_002484</name>
</gene>
<name>A0ABT1HEJ0_9NOCA</name>
<evidence type="ECO:0000313" key="3">
    <source>
        <dbReference type="Proteomes" id="UP001206895"/>
    </source>
</evidence>
<dbReference type="PANTHER" id="PTHR33336:SF15">
    <property type="entry name" value="ABM DOMAIN-CONTAINING PROTEIN"/>
    <property type="match status" value="1"/>
</dbReference>
<reference evidence="2 3" key="1">
    <citation type="submission" date="2022-06" db="EMBL/GenBank/DDBJ databases">
        <title>Genomic Encyclopedia of Archaeal and Bacterial Type Strains, Phase II (KMG-II): from individual species to whole genera.</title>
        <authorList>
            <person name="Goeker M."/>
        </authorList>
    </citation>
    <scope>NUCLEOTIDE SEQUENCE [LARGE SCALE GENOMIC DNA]</scope>
    <source>
        <strain evidence="2 3">DSM 44693</strain>
    </source>
</reference>
<dbReference type="PROSITE" id="PS51725">
    <property type="entry name" value="ABM"/>
    <property type="match status" value="1"/>
</dbReference>
<dbReference type="InterPro" id="IPR050744">
    <property type="entry name" value="AI-2_Isomerase_LsrG"/>
</dbReference>
<keyword evidence="3" id="KW-1185">Reference proteome</keyword>
<dbReference type="Proteomes" id="UP001206895">
    <property type="component" value="Unassembled WGS sequence"/>
</dbReference>
<dbReference type="RefSeq" id="WP_253661629.1">
    <property type="nucleotide sequence ID" value="NZ_BAAAJQ010000001.1"/>
</dbReference>
<keyword evidence="2" id="KW-0503">Monooxygenase</keyword>
<dbReference type="InterPro" id="IPR011008">
    <property type="entry name" value="Dimeric_a/b-barrel"/>
</dbReference>
<dbReference type="Gene3D" id="3.30.70.100">
    <property type="match status" value="1"/>
</dbReference>
<dbReference type="PANTHER" id="PTHR33336">
    <property type="entry name" value="QUINOL MONOOXYGENASE YGIN-RELATED"/>
    <property type="match status" value="1"/>
</dbReference>
<proteinExistence type="predicted"/>
<accession>A0ABT1HEJ0</accession>
<evidence type="ECO:0000313" key="2">
    <source>
        <dbReference type="EMBL" id="MCP2176665.1"/>
    </source>
</evidence>
<dbReference type="Pfam" id="PF03992">
    <property type="entry name" value="ABM"/>
    <property type="match status" value="1"/>
</dbReference>
<organism evidence="2 3">
    <name type="scientific">Williamsia maris</name>
    <dbReference type="NCBI Taxonomy" id="72806"/>
    <lineage>
        <taxon>Bacteria</taxon>
        <taxon>Bacillati</taxon>
        <taxon>Actinomycetota</taxon>
        <taxon>Actinomycetes</taxon>
        <taxon>Mycobacteriales</taxon>
        <taxon>Nocardiaceae</taxon>
        <taxon>Williamsia</taxon>
    </lineage>
</organism>
<evidence type="ECO:0000259" key="1">
    <source>
        <dbReference type="PROSITE" id="PS51725"/>
    </source>
</evidence>
<keyword evidence="2" id="KW-0560">Oxidoreductase</keyword>
<feature type="domain" description="ABM" evidence="1">
    <location>
        <begin position="4"/>
        <end position="95"/>
    </location>
</feature>